<gene>
    <name evidence="2" type="ORF">PWN146_01051</name>
</gene>
<dbReference type="PANTHER" id="PTHR43861:SF3">
    <property type="entry name" value="PUTATIVE (AFU_ORTHOLOGUE AFUA_2G14390)-RELATED"/>
    <property type="match status" value="1"/>
</dbReference>
<name>A0A1C3HBE0_SERMA</name>
<protein>
    <recommendedName>
        <fullName evidence="3">Methyltransferase domain-containing protein</fullName>
    </recommendedName>
</protein>
<dbReference type="InterPro" id="IPR029063">
    <property type="entry name" value="SAM-dependent_MTases_sf"/>
</dbReference>
<organism evidence="2">
    <name type="scientific">Serratia marcescens</name>
    <dbReference type="NCBI Taxonomy" id="615"/>
    <lineage>
        <taxon>Bacteria</taxon>
        <taxon>Pseudomonadati</taxon>
        <taxon>Pseudomonadota</taxon>
        <taxon>Gammaproteobacteria</taxon>
        <taxon>Enterobacterales</taxon>
        <taxon>Yersiniaceae</taxon>
        <taxon>Serratia</taxon>
    </lineage>
</organism>
<dbReference type="PANTHER" id="PTHR43861">
    <property type="entry name" value="TRANS-ACONITATE 2-METHYLTRANSFERASE-RELATED"/>
    <property type="match status" value="1"/>
</dbReference>
<keyword evidence="1" id="KW-0808">Transferase</keyword>
<evidence type="ECO:0008006" key="3">
    <source>
        <dbReference type="Google" id="ProtNLM"/>
    </source>
</evidence>
<evidence type="ECO:0000313" key="2">
    <source>
        <dbReference type="EMBL" id="SAY42373.1"/>
    </source>
</evidence>
<dbReference type="GO" id="GO:0016740">
    <property type="term" value="F:transferase activity"/>
    <property type="evidence" value="ECO:0007669"/>
    <property type="project" value="UniProtKB-KW"/>
</dbReference>
<dbReference type="Pfam" id="PF13489">
    <property type="entry name" value="Methyltransf_23"/>
    <property type="match status" value="1"/>
</dbReference>
<accession>A0A1C3HBE0</accession>
<dbReference type="EMBL" id="LT575490">
    <property type="protein sequence ID" value="SAY42373.1"/>
    <property type="molecule type" value="Genomic_DNA"/>
</dbReference>
<proteinExistence type="predicted"/>
<dbReference type="Gene3D" id="3.40.50.150">
    <property type="entry name" value="Vaccinia Virus protein VP39"/>
    <property type="match status" value="1"/>
</dbReference>
<reference evidence="2" key="1">
    <citation type="submission" date="2016-05" db="EMBL/GenBank/DDBJ databases">
        <authorList>
            <person name="Cock P.J.A."/>
            <person name="Cock P.J.A."/>
        </authorList>
    </citation>
    <scope>NUCLEOTIDE SEQUENCE</scope>
    <source>
        <strain evidence="2">PWN146_assembly</strain>
    </source>
</reference>
<dbReference type="SUPFAM" id="SSF53335">
    <property type="entry name" value="S-adenosyl-L-methionine-dependent methyltransferases"/>
    <property type="match status" value="1"/>
</dbReference>
<evidence type="ECO:0000256" key="1">
    <source>
        <dbReference type="ARBA" id="ARBA00022679"/>
    </source>
</evidence>
<dbReference type="CDD" id="cd02440">
    <property type="entry name" value="AdoMet_MTases"/>
    <property type="match status" value="1"/>
</dbReference>
<dbReference type="AlphaFoldDB" id="A0A1C3HBE0"/>
<sequence>MSGNFYRVFEEKHRGSVQDIKQRLSVYLPFIMALAKIYPSAEVVDVGCGRGEWLEILRDNAIPAMGVDLDDGMLERALQVGLNVKKMDCLDFLQQQEDGSLLAITGFHIAEHLPFEFLQSLVKEALRVLKPGGLLILETPNPENVSVGTCSFYMDPTHNHPLPPALLEFIPNYYGFLRTKILRLQEKVALRDEETSVYLVDVLKGVSPDYSMIAQKEGEASIVGELDAYFDKEYGVTLDGLSDRYDLRLNNEFKRMNTALRAQTVKFHEVSNQLERFQHQLDKSHQELMAVHANNQSLQQQLIDVHANNQSLQQQLFDAHTSNSWRVTSPLRWVSYQFKAVREQGVKTRARKAAKKVLRKGINTALALFHEHPKFKAFILSSARKLGAYRFLQSVFRRVLISAPDYHADLMANERHVVYKENMTSRAIDIYEQLKRINNKKHGDS</sequence>